<dbReference type="AlphaFoldDB" id="A0A4C1VAW6"/>
<name>A0A4C1VAW6_EUMVA</name>
<keyword evidence="2" id="KW-1185">Reference proteome</keyword>
<sequence length="101" mass="11112">MNSRSKELVLSVRLSFKDLSLNSSNSTSVALLRFDLYDKIVGRAAEGGADPLEARDRWLECPNNTVCMECGTGVSHGGVRKVFKRWNVPGCMEGWSATYPA</sequence>
<reference evidence="1 2" key="1">
    <citation type="journal article" date="2019" name="Commun. Biol.">
        <title>The bagworm genome reveals a unique fibroin gene that provides high tensile strength.</title>
        <authorList>
            <person name="Kono N."/>
            <person name="Nakamura H."/>
            <person name="Ohtoshi R."/>
            <person name="Tomita M."/>
            <person name="Numata K."/>
            <person name="Arakawa K."/>
        </authorList>
    </citation>
    <scope>NUCLEOTIDE SEQUENCE [LARGE SCALE GENOMIC DNA]</scope>
</reference>
<evidence type="ECO:0000313" key="2">
    <source>
        <dbReference type="Proteomes" id="UP000299102"/>
    </source>
</evidence>
<evidence type="ECO:0000313" key="1">
    <source>
        <dbReference type="EMBL" id="GBP35437.1"/>
    </source>
</evidence>
<comment type="caution">
    <text evidence="1">The sequence shown here is derived from an EMBL/GenBank/DDBJ whole genome shotgun (WGS) entry which is preliminary data.</text>
</comment>
<proteinExistence type="predicted"/>
<protein>
    <submittedName>
        <fullName evidence="1">Uncharacterized protein</fullName>
    </submittedName>
</protein>
<dbReference type="Proteomes" id="UP000299102">
    <property type="component" value="Unassembled WGS sequence"/>
</dbReference>
<organism evidence="1 2">
    <name type="scientific">Eumeta variegata</name>
    <name type="common">Bagworm moth</name>
    <name type="synonym">Eumeta japonica</name>
    <dbReference type="NCBI Taxonomy" id="151549"/>
    <lineage>
        <taxon>Eukaryota</taxon>
        <taxon>Metazoa</taxon>
        <taxon>Ecdysozoa</taxon>
        <taxon>Arthropoda</taxon>
        <taxon>Hexapoda</taxon>
        <taxon>Insecta</taxon>
        <taxon>Pterygota</taxon>
        <taxon>Neoptera</taxon>
        <taxon>Endopterygota</taxon>
        <taxon>Lepidoptera</taxon>
        <taxon>Glossata</taxon>
        <taxon>Ditrysia</taxon>
        <taxon>Tineoidea</taxon>
        <taxon>Psychidae</taxon>
        <taxon>Oiketicinae</taxon>
        <taxon>Eumeta</taxon>
    </lineage>
</organism>
<accession>A0A4C1VAW6</accession>
<dbReference type="EMBL" id="BGZK01000303">
    <property type="protein sequence ID" value="GBP35437.1"/>
    <property type="molecule type" value="Genomic_DNA"/>
</dbReference>
<gene>
    <name evidence="1" type="ORF">EVAR_94888_1</name>
</gene>